<proteinExistence type="predicted"/>
<reference evidence="1 2" key="1">
    <citation type="submission" date="2019-04" db="EMBL/GenBank/DDBJ databases">
        <title>Herbidospora sp. NEAU-GS14.nov., a novel actinomycete isolated from soil.</title>
        <authorList>
            <person name="Han L."/>
        </authorList>
    </citation>
    <scope>NUCLEOTIDE SEQUENCE [LARGE SCALE GENOMIC DNA]</scope>
    <source>
        <strain evidence="1 2">NEAU-GS14</strain>
    </source>
</reference>
<comment type="caution">
    <text evidence="1">The sequence shown here is derived from an EMBL/GenBank/DDBJ whole genome shotgun (WGS) entry which is preliminary data.</text>
</comment>
<protein>
    <submittedName>
        <fullName evidence="1">Uncharacterized protein</fullName>
    </submittedName>
</protein>
<dbReference type="RefSeq" id="WP_137248895.1">
    <property type="nucleotide sequence ID" value="NZ_SZQA01000021.1"/>
</dbReference>
<keyword evidence="2" id="KW-1185">Reference proteome</keyword>
<sequence>MITGRYRMVFHSALAPADAFATATRELRSWLTAKSKHRAIDIAAYDAGHSQLGKGILLLHNARAEGDGTQTRQWQLREHDENGYWLSSLVVHAPAKPADAQQRTWFWLDVEYVRRTDGEEMRAGLPGIARKLLAAVNAYDHWAELAPRPILIRPDRIEHLLEILTDEERRLPVVIASPHSKIPFDTWHKVIEQATKYLHGIASIYILDPVTEKTFNAEIGSSFGVWGGAVRTYLPGLDFAVEDDARRHRVLSSARIEADVHRSAGLLAGLPRQLSADSRLPKPLSRLSRADVAPTATSRDSTIPLDHSTIVEELRQENSELRELLELFDYEERTLRGESADLRDDLLDTAAELETANQKIAELSDWVRTLRKRLEFAGKAAEAWVPAEEQTVLPTQLPEVLELMDGLERVEFTGDIDVVWKLDERAQSSTWAQTTWQVALAMQEYADAVADGKFHGDFRRWCLEPADGVAAISAGKVKTEESETVRKNAKMRGQRELPVPREVDPSGRTYMGAHIRIAGSGGMSAPRLHYYDDVRGTGKIYIGYLGPHLDVKSTN</sequence>
<dbReference type="EMBL" id="SZQA01000021">
    <property type="protein sequence ID" value="TKK86422.1"/>
    <property type="molecule type" value="Genomic_DNA"/>
</dbReference>
<organism evidence="1 2">
    <name type="scientific">Herbidospora galbida</name>
    <dbReference type="NCBI Taxonomy" id="2575442"/>
    <lineage>
        <taxon>Bacteria</taxon>
        <taxon>Bacillati</taxon>
        <taxon>Actinomycetota</taxon>
        <taxon>Actinomycetes</taxon>
        <taxon>Streptosporangiales</taxon>
        <taxon>Streptosporangiaceae</taxon>
        <taxon>Herbidospora</taxon>
    </lineage>
</organism>
<dbReference type="AlphaFoldDB" id="A0A4U3MDE5"/>
<evidence type="ECO:0000313" key="1">
    <source>
        <dbReference type="EMBL" id="TKK86422.1"/>
    </source>
</evidence>
<accession>A0A4U3MDE5</accession>
<dbReference type="Proteomes" id="UP000308705">
    <property type="component" value="Unassembled WGS sequence"/>
</dbReference>
<gene>
    <name evidence="1" type="ORF">FDA94_21615</name>
</gene>
<evidence type="ECO:0000313" key="2">
    <source>
        <dbReference type="Proteomes" id="UP000308705"/>
    </source>
</evidence>
<name>A0A4U3MDE5_9ACTN</name>
<dbReference type="OrthoDB" id="3246562at2"/>